<comment type="caution">
    <text evidence="2">The sequence shown here is derived from an EMBL/GenBank/DDBJ whole genome shotgun (WGS) entry which is preliminary data.</text>
</comment>
<proteinExistence type="predicted"/>
<dbReference type="Pfam" id="PF01535">
    <property type="entry name" value="PPR"/>
    <property type="match status" value="1"/>
</dbReference>
<evidence type="ECO:0000313" key="3">
    <source>
        <dbReference type="Proteomes" id="UP001189429"/>
    </source>
</evidence>
<dbReference type="EMBL" id="CAUYUJ010017702">
    <property type="protein sequence ID" value="CAK0877092.1"/>
    <property type="molecule type" value="Genomic_DNA"/>
</dbReference>
<organism evidence="2 3">
    <name type="scientific">Prorocentrum cordatum</name>
    <dbReference type="NCBI Taxonomy" id="2364126"/>
    <lineage>
        <taxon>Eukaryota</taxon>
        <taxon>Sar</taxon>
        <taxon>Alveolata</taxon>
        <taxon>Dinophyceae</taxon>
        <taxon>Prorocentrales</taxon>
        <taxon>Prorocentraceae</taxon>
        <taxon>Prorocentrum</taxon>
    </lineage>
</organism>
<dbReference type="InterPro" id="IPR050667">
    <property type="entry name" value="PPR-containing_protein"/>
</dbReference>
<dbReference type="InterPro" id="IPR002885">
    <property type="entry name" value="PPR_rpt"/>
</dbReference>
<dbReference type="Proteomes" id="UP001189429">
    <property type="component" value="Unassembled WGS sequence"/>
</dbReference>
<keyword evidence="3" id="KW-1185">Reference proteome</keyword>
<dbReference type="PANTHER" id="PTHR47939">
    <property type="entry name" value="MEMBRANE-ASSOCIATED SALT-INDUCIBLE PROTEIN-LIKE"/>
    <property type="match status" value="1"/>
</dbReference>
<reference evidence="2" key="1">
    <citation type="submission" date="2023-10" db="EMBL/GenBank/DDBJ databases">
        <authorList>
            <person name="Chen Y."/>
            <person name="Shah S."/>
            <person name="Dougan E. K."/>
            <person name="Thang M."/>
            <person name="Chan C."/>
        </authorList>
    </citation>
    <scope>NUCLEOTIDE SEQUENCE [LARGE SCALE GENOMIC DNA]</scope>
</reference>
<evidence type="ECO:0008006" key="4">
    <source>
        <dbReference type="Google" id="ProtNLM"/>
    </source>
</evidence>
<sequence>MAQCFLGSMPSPPCQNCSTGLAAHGLVMGVTVLCAAFSVLLHGVSSMSSCLDGASLHIDIDMFLASLSVLVYFVDFHYLKNTEEITNMSKLTNARSWIGKVVLEGRRKVLRSVSAEEPASRKQFGTVDDGHDGSWDPLGHKRHRSRSDMHTIERARRESVSHTLPSMLKVMHAAIRLGHGEAAVTLFDQMLEKGAVPGAHLIHKAVSNRFFQLVADTLDDKRVQIDGLRLLDLVRAHGIHASVEIQNRLLAAWRDRQLPESVVEYFVKMKSAGTTLSKWACRSMVVAYERSDPELVLKICNEMEGSGIQLYRAAYNAVLGVRLQLGMHKEADALFMKMADHAVAPNARTYSVMIRVYSFSDQHEKAIAIFGTMCEHLFEPDHVDYHYAIRSCVKIQRVGYAVQLYNDAIQAKVPLLASTCVILSRACKRVGWMCSANKFEMELTHQQIALMQEVVAAWKFQA</sequence>
<protein>
    <recommendedName>
        <fullName evidence="4">Pentacotripeptide-repeat region of PRORP domain-containing protein</fullName>
    </recommendedName>
</protein>
<gene>
    <name evidence="2" type="ORF">PCOR1329_LOCUS61242</name>
</gene>
<evidence type="ECO:0000256" key="1">
    <source>
        <dbReference type="PROSITE-ProRule" id="PRU00708"/>
    </source>
</evidence>
<accession>A0ABN9VUG7</accession>
<dbReference type="InterPro" id="IPR011990">
    <property type="entry name" value="TPR-like_helical_dom_sf"/>
</dbReference>
<dbReference type="Pfam" id="PF13041">
    <property type="entry name" value="PPR_2"/>
    <property type="match status" value="1"/>
</dbReference>
<dbReference type="Gene3D" id="1.25.40.10">
    <property type="entry name" value="Tetratricopeptide repeat domain"/>
    <property type="match status" value="2"/>
</dbReference>
<dbReference type="PANTHER" id="PTHR47939:SF1">
    <property type="entry name" value="OS04G0684500 PROTEIN"/>
    <property type="match status" value="1"/>
</dbReference>
<dbReference type="PROSITE" id="PS51375">
    <property type="entry name" value="PPR"/>
    <property type="match status" value="1"/>
</dbReference>
<name>A0ABN9VUG7_9DINO</name>
<evidence type="ECO:0000313" key="2">
    <source>
        <dbReference type="EMBL" id="CAK0877092.1"/>
    </source>
</evidence>
<feature type="repeat" description="PPR" evidence="1">
    <location>
        <begin position="346"/>
        <end position="380"/>
    </location>
</feature>